<reference evidence="2" key="1">
    <citation type="submission" date="2021-06" db="EMBL/GenBank/DDBJ databases">
        <title>Comparative genomics, transcriptomics and evolutionary studies reveal genomic signatures of adaptation to plant cell wall in hemibiotrophic fungi.</title>
        <authorList>
            <consortium name="DOE Joint Genome Institute"/>
            <person name="Baroncelli R."/>
            <person name="Diaz J.F."/>
            <person name="Benocci T."/>
            <person name="Peng M."/>
            <person name="Battaglia E."/>
            <person name="Haridas S."/>
            <person name="Andreopoulos W."/>
            <person name="Labutti K."/>
            <person name="Pangilinan J."/>
            <person name="Floch G.L."/>
            <person name="Makela M.R."/>
            <person name="Henrissat B."/>
            <person name="Grigoriev I.V."/>
            <person name="Crouch J.A."/>
            <person name="De Vries R.P."/>
            <person name="Sukno S.A."/>
            <person name="Thon M.R."/>
        </authorList>
    </citation>
    <scope>NUCLEOTIDE SEQUENCE</scope>
    <source>
        <strain evidence="2">MAFF235873</strain>
    </source>
</reference>
<evidence type="ECO:0000313" key="3">
    <source>
        <dbReference type="Proteomes" id="UP001232148"/>
    </source>
</evidence>
<evidence type="ECO:0000313" key="2">
    <source>
        <dbReference type="EMBL" id="KAK2024840.1"/>
    </source>
</evidence>
<feature type="signal peptide" evidence="1">
    <location>
        <begin position="1"/>
        <end position="30"/>
    </location>
</feature>
<keyword evidence="3" id="KW-1185">Reference proteome</keyword>
<accession>A0AAD9M0E6</accession>
<keyword evidence="1" id="KW-0732">Signal</keyword>
<gene>
    <name evidence="2" type="ORF">LX32DRAFT_82148</name>
</gene>
<dbReference type="AlphaFoldDB" id="A0AAD9M0E6"/>
<dbReference type="Proteomes" id="UP001232148">
    <property type="component" value="Unassembled WGS sequence"/>
</dbReference>
<dbReference type="PROSITE" id="PS51257">
    <property type="entry name" value="PROKAR_LIPOPROTEIN"/>
    <property type="match status" value="1"/>
</dbReference>
<evidence type="ECO:0000256" key="1">
    <source>
        <dbReference type="SAM" id="SignalP"/>
    </source>
</evidence>
<evidence type="ECO:0008006" key="4">
    <source>
        <dbReference type="Google" id="ProtNLM"/>
    </source>
</evidence>
<dbReference type="EMBL" id="MU842953">
    <property type="protein sequence ID" value="KAK2024840.1"/>
    <property type="molecule type" value="Genomic_DNA"/>
</dbReference>
<proteinExistence type="predicted"/>
<protein>
    <recommendedName>
        <fullName evidence="4">Secreted protein</fullName>
    </recommendedName>
</protein>
<name>A0AAD9M0E6_9PEZI</name>
<comment type="caution">
    <text evidence="2">The sequence shown here is derived from an EMBL/GenBank/DDBJ whole genome shotgun (WGS) entry which is preliminary data.</text>
</comment>
<organism evidence="2 3">
    <name type="scientific">Colletotrichum zoysiae</name>
    <dbReference type="NCBI Taxonomy" id="1216348"/>
    <lineage>
        <taxon>Eukaryota</taxon>
        <taxon>Fungi</taxon>
        <taxon>Dikarya</taxon>
        <taxon>Ascomycota</taxon>
        <taxon>Pezizomycotina</taxon>
        <taxon>Sordariomycetes</taxon>
        <taxon>Hypocreomycetidae</taxon>
        <taxon>Glomerellales</taxon>
        <taxon>Glomerellaceae</taxon>
        <taxon>Colletotrichum</taxon>
        <taxon>Colletotrichum graminicola species complex</taxon>
    </lineage>
</organism>
<sequence length="65" mass="7465">MRNPMNSFRRPTPLMLLFSYSCSFLPFSSSMPIKPSLVHFEHIIRSCEGTWVCLCARVLGTKNNN</sequence>
<feature type="chain" id="PRO_5041962486" description="Secreted protein" evidence="1">
    <location>
        <begin position="31"/>
        <end position="65"/>
    </location>
</feature>